<feature type="compositionally biased region" description="Basic residues" evidence="1">
    <location>
        <begin position="36"/>
        <end position="47"/>
    </location>
</feature>
<sequence length="130" mass="14090">MPLLVVARTAPGTPPENSVPVPGALAVKQPLFAITRKRRLSKTKAIGRPKVPPFPEPSRRHMSKKASGASQGWAPLSSRPHRRAEEEQEPRRSPGADLRGTPVPYGGLGIGGVEAYKCKIRAKSFNRLQP</sequence>
<protein>
    <submittedName>
        <fullName evidence="2">Uncharacterized protein</fullName>
    </submittedName>
</protein>
<reference evidence="2 3" key="1">
    <citation type="submission" date="2016-02" db="EMBL/GenBank/DDBJ databases">
        <title>Genome analysis of coral dinoflagellate symbionts highlights evolutionary adaptations to a symbiotic lifestyle.</title>
        <authorList>
            <person name="Aranda M."/>
            <person name="Li Y."/>
            <person name="Liew Y.J."/>
            <person name="Baumgarten S."/>
            <person name="Simakov O."/>
            <person name="Wilson M."/>
            <person name="Piel J."/>
            <person name="Ashoor H."/>
            <person name="Bougouffa S."/>
            <person name="Bajic V.B."/>
            <person name="Ryu T."/>
            <person name="Ravasi T."/>
            <person name="Bayer T."/>
            <person name="Micklem G."/>
            <person name="Kim H."/>
            <person name="Bhak J."/>
            <person name="Lajeunesse T.C."/>
            <person name="Voolstra C.R."/>
        </authorList>
    </citation>
    <scope>NUCLEOTIDE SEQUENCE [LARGE SCALE GENOMIC DNA]</scope>
    <source>
        <strain evidence="2 3">CCMP2467</strain>
    </source>
</reference>
<proteinExistence type="predicted"/>
<evidence type="ECO:0000313" key="3">
    <source>
        <dbReference type="Proteomes" id="UP000186817"/>
    </source>
</evidence>
<comment type="caution">
    <text evidence="2">The sequence shown here is derived from an EMBL/GenBank/DDBJ whole genome shotgun (WGS) entry which is preliminary data.</text>
</comment>
<organism evidence="2 3">
    <name type="scientific">Symbiodinium microadriaticum</name>
    <name type="common">Dinoflagellate</name>
    <name type="synonym">Zooxanthella microadriatica</name>
    <dbReference type="NCBI Taxonomy" id="2951"/>
    <lineage>
        <taxon>Eukaryota</taxon>
        <taxon>Sar</taxon>
        <taxon>Alveolata</taxon>
        <taxon>Dinophyceae</taxon>
        <taxon>Suessiales</taxon>
        <taxon>Symbiodiniaceae</taxon>
        <taxon>Symbiodinium</taxon>
    </lineage>
</organism>
<dbReference type="EMBL" id="LSRX01001622">
    <property type="protein sequence ID" value="OLP78361.1"/>
    <property type="molecule type" value="Genomic_DNA"/>
</dbReference>
<dbReference type="Proteomes" id="UP000186817">
    <property type="component" value="Unassembled WGS sequence"/>
</dbReference>
<feature type="region of interest" description="Disordered" evidence="1">
    <location>
        <begin position="36"/>
        <end position="111"/>
    </location>
</feature>
<name>A0A1Q9C610_SYMMI</name>
<feature type="region of interest" description="Disordered" evidence="1">
    <location>
        <begin position="1"/>
        <end position="22"/>
    </location>
</feature>
<accession>A0A1Q9C610</accession>
<evidence type="ECO:0000313" key="2">
    <source>
        <dbReference type="EMBL" id="OLP78361.1"/>
    </source>
</evidence>
<feature type="compositionally biased region" description="Basic and acidic residues" evidence="1">
    <location>
        <begin position="83"/>
        <end position="94"/>
    </location>
</feature>
<evidence type="ECO:0000256" key="1">
    <source>
        <dbReference type="SAM" id="MobiDB-lite"/>
    </source>
</evidence>
<gene>
    <name evidence="2" type="ORF">AK812_SmicGene41472</name>
</gene>
<dbReference type="AlphaFoldDB" id="A0A1Q9C610"/>
<keyword evidence="3" id="KW-1185">Reference proteome</keyword>